<reference evidence="2" key="1">
    <citation type="submission" date="2016-10" db="EMBL/GenBank/DDBJ databases">
        <authorList>
            <person name="Varghese N."/>
            <person name="Submissions S."/>
        </authorList>
    </citation>
    <scope>NUCLEOTIDE SEQUENCE [LARGE SCALE GENOMIC DNA]</scope>
    <source>
        <strain evidence="2">SLH 33</strain>
    </source>
</reference>
<sequence>ADDIDIIIPPADRSVDANHTYATSGLYNVTFTVEDDDGGSDTEFQYVLVYDPESGSVAGRGSFDSLAGAYVDEPGLTGVATFVFNSKYKKGVLTGETQFEFEGLNFHSVDYEWMVVAGHKATYKGNGTVNGEGNYEFLISVIDAERTSSTDVDLFRIKIWNTTTVIYDNNVGVGVDTGDYADSITPILKGRIQIKP</sequence>
<organism evidence="1 2">
    <name type="scientific">Methanococcoides vulcani</name>
    <dbReference type="NCBI Taxonomy" id="1353158"/>
    <lineage>
        <taxon>Archaea</taxon>
        <taxon>Methanobacteriati</taxon>
        <taxon>Methanobacteriota</taxon>
        <taxon>Stenosarchaea group</taxon>
        <taxon>Methanomicrobia</taxon>
        <taxon>Methanosarcinales</taxon>
        <taxon>Methanosarcinaceae</taxon>
        <taxon>Methanococcoides</taxon>
    </lineage>
</organism>
<dbReference type="EMBL" id="FOHQ01000006">
    <property type="protein sequence ID" value="SES99836.1"/>
    <property type="molecule type" value="Genomic_DNA"/>
</dbReference>
<dbReference type="AlphaFoldDB" id="A0A1I0AZJ6"/>
<dbReference type="OrthoDB" id="136775at2157"/>
<proteinExistence type="predicted"/>
<dbReference type="RefSeq" id="WP_218138500.1">
    <property type="nucleotide sequence ID" value="NZ_FOHQ01000006.1"/>
</dbReference>
<accession>A0A1I0AZJ6</accession>
<feature type="non-terminal residue" evidence="1">
    <location>
        <position position="1"/>
    </location>
</feature>
<dbReference type="CDD" id="cd00146">
    <property type="entry name" value="PKD"/>
    <property type="match status" value="1"/>
</dbReference>
<dbReference type="Gene3D" id="2.60.40.10">
    <property type="entry name" value="Immunoglobulins"/>
    <property type="match status" value="1"/>
</dbReference>
<dbReference type="Proteomes" id="UP000243338">
    <property type="component" value="Unassembled WGS sequence"/>
</dbReference>
<gene>
    <name evidence="1" type="ORF">SAMN04488587_1861</name>
</gene>
<evidence type="ECO:0000313" key="1">
    <source>
        <dbReference type="EMBL" id="SES99836.1"/>
    </source>
</evidence>
<evidence type="ECO:0008006" key="3">
    <source>
        <dbReference type="Google" id="ProtNLM"/>
    </source>
</evidence>
<keyword evidence="2" id="KW-1185">Reference proteome</keyword>
<dbReference type="SUPFAM" id="SSF49299">
    <property type="entry name" value="PKD domain"/>
    <property type="match status" value="1"/>
</dbReference>
<evidence type="ECO:0000313" key="2">
    <source>
        <dbReference type="Proteomes" id="UP000243338"/>
    </source>
</evidence>
<protein>
    <recommendedName>
        <fullName evidence="3">PKD domain-containing protein</fullName>
    </recommendedName>
</protein>
<dbReference type="InterPro" id="IPR013783">
    <property type="entry name" value="Ig-like_fold"/>
</dbReference>
<name>A0A1I0AZJ6_9EURY</name>
<dbReference type="InterPro" id="IPR035986">
    <property type="entry name" value="PKD_dom_sf"/>
</dbReference>